<dbReference type="Proteomes" id="UP000292702">
    <property type="component" value="Unassembled WGS sequence"/>
</dbReference>
<dbReference type="Pfam" id="PF00069">
    <property type="entry name" value="Pkinase"/>
    <property type="match status" value="1"/>
</dbReference>
<dbReference type="EMBL" id="RWJN01000277">
    <property type="protein sequence ID" value="TCD63754.1"/>
    <property type="molecule type" value="Genomic_DNA"/>
</dbReference>
<evidence type="ECO:0000259" key="1">
    <source>
        <dbReference type="PROSITE" id="PS50011"/>
    </source>
</evidence>
<sequence length="265" mass="30600">MDKHQWHDDEIRALTERGLTLENLGPLDRFNRVRPCYDSKEKFFVAKAIPKDSSEVAVLRVLLELPGSGNRTVPAELVECQHSTLVIMPFLDTLLMASPKYVSMERYFHLFTQIIEGLNFMHEHNIAFGDMDAENIIWSVKAFNLRSHDIEADALYYIDFGAARRLSAGPGSGVTISDYKKHGGHYRPPEGIENLDPYAYDVYCLGETLYNTCHRTLERKSAFTFPPSMYQFIDTLRDPNPSRRPLMRVVKQQCRTYMTTHVFHF</sequence>
<evidence type="ECO:0000313" key="3">
    <source>
        <dbReference type="Proteomes" id="UP000292702"/>
    </source>
</evidence>
<reference evidence="2 3" key="1">
    <citation type="submission" date="2018-11" db="EMBL/GenBank/DDBJ databases">
        <title>Genome assembly of Steccherinum ochraceum LE-BIN_3174, the white-rot fungus of the Steccherinaceae family (The Residual Polyporoid clade, Polyporales, Basidiomycota).</title>
        <authorList>
            <person name="Fedorova T.V."/>
            <person name="Glazunova O.A."/>
            <person name="Landesman E.O."/>
            <person name="Moiseenko K.V."/>
            <person name="Psurtseva N.V."/>
            <person name="Savinova O.S."/>
            <person name="Shakhova N.V."/>
            <person name="Tyazhelova T.V."/>
            <person name="Vasina D.V."/>
        </authorList>
    </citation>
    <scope>NUCLEOTIDE SEQUENCE [LARGE SCALE GENOMIC DNA]</scope>
    <source>
        <strain evidence="2 3">LE-BIN_3174</strain>
    </source>
</reference>
<dbReference type="OrthoDB" id="2793880at2759"/>
<keyword evidence="3" id="KW-1185">Reference proteome</keyword>
<evidence type="ECO:0000313" key="2">
    <source>
        <dbReference type="EMBL" id="TCD63754.1"/>
    </source>
</evidence>
<name>A0A4R0RN43_9APHY</name>
<dbReference type="AlphaFoldDB" id="A0A4R0RN43"/>
<organism evidence="2 3">
    <name type="scientific">Steccherinum ochraceum</name>
    <dbReference type="NCBI Taxonomy" id="92696"/>
    <lineage>
        <taxon>Eukaryota</taxon>
        <taxon>Fungi</taxon>
        <taxon>Dikarya</taxon>
        <taxon>Basidiomycota</taxon>
        <taxon>Agaricomycotina</taxon>
        <taxon>Agaricomycetes</taxon>
        <taxon>Polyporales</taxon>
        <taxon>Steccherinaceae</taxon>
        <taxon>Steccherinum</taxon>
    </lineage>
</organism>
<dbReference type="Gene3D" id="1.10.510.10">
    <property type="entry name" value="Transferase(Phosphotransferase) domain 1"/>
    <property type="match status" value="1"/>
</dbReference>
<dbReference type="InterPro" id="IPR011009">
    <property type="entry name" value="Kinase-like_dom_sf"/>
</dbReference>
<dbReference type="InterPro" id="IPR000719">
    <property type="entry name" value="Prot_kinase_dom"/>
</dbReference>
<dbReference type="GO" id="GO:0005524">
    <property type="term" value="F:ATP binding"/>
    <property type="evidence" value="ECO:0007669"/>
    <property type="project" value="InterPro"/>
</dbReference>
<comment type="caution">
    <text evidence="2">The sequence shown here is derived from an EMBL/GenBank/DDBJ whole genome shotgun (WGS) entry which is preliminary data.</text>
</comment>
<feature type="domain" description="Protein kinase" evidence="1">
    <location>
        <begin position="1"/>
        <end position="265"/>
    </location>
</feature>
<proteinExistence type="predicted"/>
<accession>A0A4R0RN43</accession>
<protein>
    <recommendedName>
        <fullName evidence="1">Protein kinase domain-containing protein</fullName>
    </recommendedName>
</protein>
<dbReference type="SMART" id="SM00220">
    <property type="entry name" value="S_TKc"/>
    <property type="match status" value="1"/>
</dbReference>
<dbReference type="PROSITE" id="PS50011">
    <property type="entry name" value="PROTEIN_KINASE_DOM"/>
    <property type="match status" value="1"/>
</dbReference>
<gene>
    <name evidence="2" type="ORF">EIP91_004969</name>
</gene>
<dbReference type="GO" id="GO:0004672">
    <property type="term" value="F:protein kinase activity"/>
    <property type="evidence" value="ECO:0007669"/>
    <property type="project" value="InterPro"/>
</dbReference>
<dbReference type="SUPFAM" id="SSF56112">
    <property type="entry name" value="Protein kinase-like (PK-like)"/>
    <property type="match status" value="1"/>
</dbReference>